<dbReference type="SUPFAM" id="SSF158573">
    <property type="entry name" value="GINS helical bundle-like"/>
    <property type="match status" value="1"/>
</dbReference>
<evidence type="ECO:0000256" key="3">
    <source>
        <dbReference type="ARBA" id="ARBA00014804"/>
    </source>
</evidence>
<accession>A0AAD6EX98</accession>
<dbReference type="PANTHER" id="PTHR21206:SF0">
    <property type="entry name" value="DNA REPLICATION COMPLEX GINS PROTEIN SLD5"/>
    <property type="match status" value="1"/>
</dbReference>
<dbReference type="PANTHER" id="PTHR21206">
    <property type="entry name" value="SLD5 PROTEIN"/>
    <property type="match status" value="1"/>
</dbReference>
<reference evidence="10 11" key="1">
    <citation type="journal article" date="2022" name="Cell">
        <title>Repeat-based holocentromeres influence genome architecture and karyotype evolution.</title>
        <authorList>
            <person name="Hofstatter P.G."/>
            <person name="Thangavel G."/>
            <person name="Lux T."/>
            <person name="Neumann P."/>
            <person name="Vondrak T."/>
            <person name="Novak P."/>
            <person name="Zhang M."/>
            <person name="Costa L."/>
            <person name="Castellani M."/>
            <person name="Scott A."/>
            <person name="Toegelov H."/>
            <person name="Fuchs J."/>
            <person name="Mata-Sucre Y."/>
            <person name="Dias Y."/>
            <person name="Vanzela A.L.L."/>
            <person name="Huettel B."/>
            <person name="Almeida C.C.S."/>
            <person name="Simkova H."/>
            <person name="Souza G."/>
            <person name="Pedrosa-Harand A."/>
            <person name="Macas J."/>
            <person name="Mayer K.F.X."/>
            <person name="Houben A."/>
            <person name="Marques A."/>
        </authorList>
    </citation>
    <scope>NUCLEOTIDE SEQUENCE [LARGE SCALE GENOMIC DNA]</scope>
    <source>
        <strain evidence="10">RhyTen1mFocal</strain>
    </source>
</reference>
<comment type="subcellular location">
    <subcellularLocation>
        <location evidence="1 6">Nucleus</location>
    </subcellularLocation>
</comment>
<keyword evidence="5 6" id="KW-0539">Nucleus</keyword>
<comment type="similarity">
    <text evidence="2 6">Belongs to the GINS4/SLD5 family.</text>
</comment>
<evidence type="ECO:0000256" key="5">
    <source>
        <dbReference type="ARBA" id="ARBA00023242"/>
    </source>
</evidence>
<dbReference type="SUPFAM" id="SSF160059">
    <property type="entry name" value="PriA/YqbF domain"/>
    <property type="match status" value="1"/>
</dbReference>
<organism evidence="10 11">
    <name type="scientific">Rhynchospora tenuis</name>
    <dbReference type="NCBI Taxonomy" id="198213"/>
    <lineage>
        <taxon>Eukaryota</taxon>
        <taxon>Viridiplantae</taxon>
        <taxon>Streptophyta</taxon>
        <taxon>Embryophyta</taxon>
        <taxon>Tracheophyta</taxon>
        <taxon>Spermatophyta</taxon>
        <taxon>Magnoliopsida</taxon>
        <taxon>Liliopsida</taxon>
        <taxon>Poales</taxon>
        <taxon>Cyperaceae</taxon>
        <taxon>Cyperoideae</taxon>
        <taxon>Rhynchosporeae</taxon>
        <taxon>Rhynchospora</taxon>
    </lineage>
</organism>
<dbReference type="InterPro" id="IPR038749">
    <property type="entry name" value="Sld5_GINS_A"/>
</dbReference>
<dbReference type="Pfam" id="PF16922">
    <property type="entry name" value="SLD5_C"/>
    <property type="match status" value="1"/>
</dbReference>
<dbReference type="InterPro" id="IPR008591">
    <property type="entry name" value="GINS_Sld5"/>
</dbReference>
<evidence type="ECO:0000256" key="6">
    <source>
        <dbReference type="PIRNR" id="PIRNR007764"/>
    </source>
</evidence>
<evidence type="ECO:0000313" key="10">
    <source>
        <dbReference type="EMBL" id="KAJ3704578.1"/>
    </source>
</evidence>
<dbReference type="CDD" id="cd11711">
    <property type="entry name" value="GINS_A_Sld5"/>
    <property type="match status" value="1"/>
</dbReference>
<feature type="region of interest" description="Disordered" evidence="7">
    <location>
        <begin position="1"/>
        <end position="42"/>
    </location>
</feature>
<dbReference type="Pfam" id="PF05916">
    <property type="entry name" value="Sld5"/>
    <property type="match status" value="1"/>
</dbReference>
<feature type="compositionally biased region" description="Basic and acidic residues" evidence="7">
    <location>
        <begin position="32"/>
        <end position="42"/>
    </location>
</feature>
<keyword evidence="11" id="KW-1185">Reference proteome</keyword>
<gene>
    <name evidence="10" type="ORF">LUZ61_008283</name>
</gene>
<dbReference type="Proteomes" id="UP001210211">
    <property type="component" value="Unassembled WGS sequence"/>
</dbReference>
<evidence type="ECO:0000259" key="8">
    <source>
        <dbReference type="Pfam" id="PF05916"/>
    </source>
</evidence>
<dbReference type="EMBL" id="JAMRDG010000001">
    <property type="protein sequence ID" value="KAJ3704578.1"/>
    <property type="molecule type" value="Genomic_DNA"/>
</dbReference>
<keyword evidence="4 6" id="KW-0235">DNA replication</keyword>
<comment type="function">
    <text evidence="6">The GINS complex plays an essential role in the initiation of DNA replication.</text>
</comment>
<dbReference type="InterPro" id="IPR031633">
    <property type="entry name" value="SLD5_C"/>
</dbReference>
<dbReference type="GO" id="GO:0000727">
    <property type="term" value="P:double-strand break repair via break-induced replication"/>
    <property type="evidence" value="ECO:0007669"/>
    <property type="project" value="TreeGrafter"/>
</dbReference>
<comment type="caution">
    <text evidence="10">The sequence shown here is derived from an EMBL/GenBank/DDBJ whole genome shotgun (WGS) entry which is preliminary data.</text>
</comment>
<dbReference type="Gene3D" id="1.20.58.1030">
    <property type="match status" value="1"/>
</dbReference>
<dbReference type="GO" id="GO:0006261">
    <property type="term" value="P:DNA-templated DNA replication"/>
    <property type="evidence" value="ECO:0007669"/>
    <property type="project" value="InterPro"/>
</dbReference>
<dbReference type="PIRSF" id="PIRSF007764">
    <property type="entry name" value="Sld5"/>
    <property type="match status" value="1"/>
</dbReference>
<evidence type="ECO:0000256" key="7">
    <source>
        <dbReference type="SAM" id="MobiDB-lite"/>
    </source>
</evidence>
<feature type="domain" description="GINS subunit" evidence="8">
    <location>
        <begin position="72"/>
        <end position="146"/>
    </location>
</feature>
<proteinExistence type="inferred from homology"/>
<dbReference type="InterPro" id="IPR021151">
    <property type="entry name" value="GINS_A"/>
</dbReference>
<dbReference type="CDD" id="cd21692">
    <property type="entry name" value="GINS_B_Sld5"/>
    <property type="match status" value="1"/>
</dbReference>
<feature type="domain" description="DNA replication complex GINS protein SLD5 C-terminal" evidence="9">
    <location>
        <begin position="177"/>
        <end position="231"/>
    </location>
</feature>
<dbReference type="FunFam" id="1.20.58.1030:FF:000005">
    <property type="entry name" value="DNA replication complex GINS protein SLD5"/>
    <property type="match status" value="1"/>
</dbReference>
<sequence>MRRRGGRSASGLKERKKRDRMESWEEEGSGGGERERKTDVEAMREAWRREKAAPELLEFEGELVRRLREQIQLQEDGDEDDDQDLLSSLRHMDLDRALFLLKSYLRLRLSKIQAHLFFYASTSAQLLSPQEHLFCQRSLHATSRHLHRSLLSLLPPHYQSLSRQSTSSDHDDMLHPPHLDTFVFCKPNTHVGPLQLDDLGDDIVDLVVDDLYVLRYKSVTALVRTGRIDLI</sequence>
<dbReference type="GO" id="GO:0000811">
    <property type="term" value="C:GINS complex"/>
    <property type="evidence" value="ECO:0007669"/>
    <property type="project" value="UniProtKB-UniRule"/>
</dbReference>
<evidence type="ECO:0000259" key="9">
    <source>
        <dbReference type="Pfam" id="PF16922"/>
    </source>
</evidence>
<evidence type="ECO:0000256" key="4">
    <source>
        <dbReference type="ARBA" id="ARBA00022705"/>
    </source>
</evidence>
<evidence type="ECO:0000313" key="11">
    <source>
        <dbReference type="Proteomes" id="UP001210211"/>
    </source>
</evidence>
<name>A0AAD6EX98_9POAL</name>
<evidence type="ECO:0000256" key="2">
    <source>
        <dbReference type="ARBA" id="ARBA00008187"/>
    </source>
</evidence>
<evidence type="ECO:0000256" key="1">
    <source>
        <dbReference type="ARBA" id="ARBA00004123"/>
    </source>
</evidence>
<dbReference type="AlphaFoldDB" id="A0AAD6EX98"/>
<dbReference type="InterPro" id="IPR036224">
    <property type="entry name" value="GINS_bundle-like_dom_sf"/>
</dbReference>
<protein>
    <recommendedName>
        <fullName evidence="3 6">DNA replication complex GINS protein SLD5</fullName>
    </recommendedName>
</protein>